<protein>
    <submittedName>
        <fullName evidence="3">Uncharacterized protein</fullName>
    </submittedName>
</protein>
<dbReference type="Proteomes" id="UP000266841">
    <property type="component" value="Unassembled WGS sequence"/>
</dbReference>
<feature type="signal peptide" evidence="2">
    <location>
        <begin position="1"/>
        <end position="19"/>
    </location>
</feature>
<reference evidence="3 4" key="1">
    <citation type="journal article" date="2012" name="Genome Biol.">
        <title>Genome and low-iron response of an oceanic diatom adapted to chronic iron limitation.</title>
        <authorList>
            <person name="Lommer M."/>
            <person name="Specht M."/>
            <person name="Roy A.S."/>
            <person name="Kraemer L."/>
            <person name="Andreson R."/>
            <person name="Gutowska M.A."/>
            <person name="Wolf J."/>
            <person name="Bergner S.V."/>
            <person name="Schilhabel M.B."/>
            <person name="Klostermeier U.C."/>
            <person name="Beiko R.G."/>
            <person name="Rosenstiel P."/>
            <person name="Hippler M."/>
            <person name="Laroche J."/>
        </authorList>
    </citation>
    <scope>NUCLEOTIDE SEQUENCE [LARGE SCALE GENOMIC DNA]</scope>
    <source>
        <strain evidence="3 4">CCMP1005</strain>
    </source>
</reference>
<gene>
    <name evidence="3" type="ORF">THAOC_11715</name>
</gene>
<organism evidence="3 4">
    <name type="scientific">Thalassiosira oceanica</name>
    <name type="common">Marine diatom</name>
    <dbReference type="NCBI Taxonomy" id="159749"/>
    <lineage>
        <taxon>Eukaryota</taxon>
        <taxon>Sar</taxon>
        <taxon>Stramenopiles</taxon>
        <taxon>Ochrophyta</taxon>
        <taxon>Bacillariophyta</taxon>
        <taxon>Coscinodiscophyceae</taxon>
        <taxon>Thalassiosirophycidae</taxon>
        <taxon>Thalassiosirales</taxon>
        <taxon>Thalassiosiraceae</taxon>
        <taxon>Thalassiosira</taxon>
    </lineage>
</organism>
<dbReference type="OrthoDB" id="42846at2759"/>
<evidence type="ECO:0000256" key="1">
    <source>
        <dbReference type="SAM" id="MobiDB-lite"/>
    </source>
</evidence>
<keyword evidence="4" id="KW-1185">Reference proteome</keyword>
<accession>K0T9T7</accession>
<feature type="chain" id="PRO_5003841678" evidence="2">
    <location>
        <begin position="20"/>
        <end position="325"/>
    </location>
</feature>
<evidence type="ECO:0000313" key="4">
    <source>
        <dbReference type="Proteomes" id="UP000266841"/>
    </source>
</evidence>
<keyword evidence="2" id="KW-0732">Signal</keyword>
<sequence>MMILRAVAVFSVLAKSVQVVTPFTARPPARCRETQRFQSTSGKGFGKHSADSGSFVSFDRFRAECPADLNSIQQFDSSLVIGDESGECWVAVFRTANNLPSVFVKDAFLDAIKAATTTVQGGDSETLVSTSTSEEDNSVIYRSDAKPVAVARLAKDQDSNTYILDNMRCILKKENTNDDCDGGSEHAEAIGICIDELVVNYLKRCDNQGDEVEEAGRLQFDGGIHFRGTLVSGKLLEARGFREVTELHKDLHSHESDYEGALGRYAARSTSKEIAKNVGARDRALKIVSYLSRIDRDEEKEQVNSSDEDDEEVDYDPWASVKRFI</sequence>
<dbReference type="EMBL" id="AGNL01013416">
    <property type="protein sequence ID" value="EJK67282.1"/>
    <property type="molecule type" value="Genomic_DNA"/>
</dbReference>
<proteinExistence type="predicted"/>
<dbReference type="AlphaFoldDB" id="K0T9T7"/>
<feature type="compositionally biased region" description="Acidic residues" evidence="1">
    <location>
        <begin position="306"/>
        <end position="315"/>
    </location>
</feature>
<feature type="region of interest" description="Disordered" evidence="1">
    <location>
        <begin position="296"/>
        <end position="325"/>
    </location>
</feature>
<dbReference type="OMA" id="NPAHANE"/>
<comment type="caution">
    <text evidence="3">The sequence shown here is derived from an EMBL/GenBank/DDBJ whole genome shotgun (WGS) entry which is preliminary data.</text>
</comment>
<name>K0T9T7_THAOC</name>
<dbReference type="eggNOG" id="ENOG502SN26">
    <property type="taxonomic scope" value="Eukaryota"/>
</dbReference>
<evidence type="ECO:0000313" key="3">
    <source>
        <dbReference type="EMBL" id="EJK67282.1"/>
    </source>
</evidence>
<evidence type="ECO:0000256" key="2">
    <source>
        <dbReference type="SAM" id="SignalP"/>
    </source>
</evidence>